<dbReference type="Gene3D" id="2.60.120.200">
    <property type="match status" value="8"/>
</dbReference>
<feature type="domain" description="VWFA" evidence="3">
    <location>
        <begin position="3767"/>
        <end position="3942"/>
    </location>
</feature>
<feature type="chain" id="PRO_5028021246" evidence="2">
    <location>
        <begin position="21"/>
        <end position="4238"/>
    </location>
</feature>
<dbReference type="Proteomes" id="UP000515163">
    <property type="component" value="Unplaced"/>
</dbReference>
<accession>A0A6P8HLZ1</accession>
<feature type="domain" description="VWFA" evidence="3">
    <location>
        <begin position="3127"/>
        <end position="3296"/>
    </location>
</feature>
<keyword evidence="2" id="KW-0732">Signal</keyword>
<feature type="region of interest" description="Disordered" evidence="1">
    <location>
        <begin position="231"/>
        <end position="340"/>
    </location>
</feature>
<dbReference type="CDD" id="cd01450">
    <property type="entry name" value="vWFA_subfamily_ECM"/>
    <property type="match status" value="4"/>
</dbReference>
<dbReference type="PROSITE" id="PS50234">
    <property type="entry name" value="VWFA"/>
    <property type="match status" value="8"/>
</dbReference>
<feature type="region of interest" description="Disordered" evidence="1">
    <location>
        <begin position="346"/>
        <end position="365"/>
    </location>
</feature>
<feature type="compositionally biased region" description="Polar residues" evidence="1">
    <location>
        <begin position="522"/>
        <end position="534"/>
    </location>
</feature>
<feature type="compositionally biased region" description="Low complexity" evidence="1">
    <location>
        <begin position="408"/>
        <end position="425"/>
    </location>
</feature>
<evidence type="ECO:0000313" key="5">
    <source>
        <dbReference type="RefSeq" id="XP_031557394.1"/>
    </source>
</evidence>
<feature type="region of interest" description="Disordered" evidence="1">
    <location>
        <begin position="1030"/>
        <end position="1054"/>
    </location>
</feature>
<feature type="compositionally biased region" description="Basic and acidic residues" evidence="1">
    <location>
        <begin position="346"/>
        <end position="357"/>
    </location>
</feature>
<feature type="domain" description="VWFA" evidence="3">
    <location>
        <begin position="3970"/>
        <end position="4137"/>
    </location>
</feature>
<sequence>MVTYYLLVGYLFVLAIFVQGEKTSSQKQNKTDKRQFIAYPAGTYEANQLNDGQATPCCPQGMYCPDRPPCSPMVTKAPAPYVGVDQGVAGYQGTAGAFPPPPTMLPQGQEQSDDLPPNRNEVYDVEGQSFKSVGCWRDTWERAIPSLEGKHPLLQEPDYKARTNALVKCAKAAKDFQLKMFAIQNGGQCFGGKDADRTFMKYGVSKACRGDGEGGPWGNEVYSFLSSGSENDAAKSKAMPNATEQKEVVKPTASPLEDLPHPTNPSLAVPIDLAMSSKASGKPPVVLRDPGSEMSESAHVNSDPISIDEKKSNNKVPLSDDEEDPLKPTQLPTKATEEDVVIVNEDKEAESHEHEAGSTRATPTVAMSTAAIPTKAVNPTQASDENVNMVEALKKEAGNKEYEDNHVTAKPTVARPTAAVTPTHPTESHDVEVTPTESASPSLSDSVQLDKTVEESTSGKKETGNKEYEEYNHVVAKPTVARSTAAVAPTHPTESHDVKVTPTESAFPSLPDSVQLDKTAEESTSGTTDSSNKVPNMDQADDLQDNFLDVNKAKDHLEEPAKSDVKDEQSALDKKVHDYPGLEMLPIPHENAGGRNDVPRAKPNKKGVTASPKTIKRKVVTASSSKREDMGLEETKDESFPLPVNSTVNKNMTLDLEALNEKPAQEETSNAAPVLETVLEKNSDHHDSLSSAIAQAEKEADSKVGHHIQLPGSETESHEAFDSVSPSDSLEENTSPQDSLLSSEEAEPSEQDHDAPSSFNEKFDTSPIKFRRPIKLIQSICPPCPTRKPTAPSTCRAPLDIVFLVDGSKSVERHGIGNFRREITMIQHLTAGFLVSRTYARIGLVVFGTHSKVVFGLNGYRNNGAVFNALRRSIRNPQSGSRIGRALWTARKIFTRNPRRSSSTRIVVLLTDGRSTDDVSRPARKLKASGVKIFCIGIGRYINGRQLDTIASMPRRTHIFTGDWAHLQFIVNPVRDAICLGSGGALIHATRKICLCPLTGPTARPPVTTPTKRKEFPKVLAIYPLSKVTKGRDITSPPNPSGVPRDVRPAPGPDGLPDGSTFFYGRKTSYIEFPNRGRLDATYSMTIVAWVYPQGSGPIFHYTPGGVRFWVIGRNSLQVTFVRRTGRSTRPLIGRGLKPNQWNYVAATYDEKTGIATLWRDSIPIYSRNIGRIRLATNRPVRMGALRLDMRYFRGRISCVQVYSVAMKGPEINAVKKICFRAKPTTRPTPRRILPPAVAFYPLTKVYRAVDVSKSRNPPGILGNVRPAPGPNGRPGGSYRFWGNRNSYIHFPNRGRLDTRNSITLLAWVNPEGLSGPIFNYNPRGWGVHFWIIRSNTLFVRFVTRRRKMTKPLISAKVRPRAWNFVAASYDHRAGVAKLYIDAVLVSQTRIGKIRLSTNYPSRMGARIGDKRNFRGRITCMQVYDAALYPSQIREARRLCFKAWPTPGPIRPTTKPTRPLRIPPAMGIYPLNGIYRGRDIGRYKNPPARLHNLVSSSGPDKLPAGSFKIRGLPNSYIKYVGKLDTVDSITVIFWLKPESSGPVYVYKTDGSGFGIEMIATNTLEVRFVSRRTKRAQKLISRRIRGRRWNYIAVTYDRRSGLGTIWRDSVPIAQRNVGRFRLATDSTAFTGRKPRNSKYFRGQISCLHVYHVALNGYQLRQLKKSCFRAKPTTKPTPRLPVVLAVYPFDKSTRGRDVGGRRSPTGRFSQIGFTDGPFGWPETSIKFYGKRTSYVEIPNRSMLDARNSITILAWIYHSGRSGPIINYNPGPRWGVHFWMTSPKNIFLRFVRRNGAMTSPLIGFNRVKFRAWTYVGATYNKKTGVAILWVNGKPIVRKNIGRIILATNAPIRLGAKIGDRRYFNGRIACVQFYSIAMNARQIKQARTRCFKGPPPTPKPTGTQPIPVCRSRVDLGFLIDGSGSIERLGRGNFARILNFVRSIVKSLPIGRSKTRVSVAVYSTRPYLIFGFRRYSRTNAILRAIRRIRYPSGGTRIGRALTFASYRMFTGRKARGRKRVLIVLTDGISQDSIISPARRLKSSKNVEIFAIGVGRRFKIRQLQRIASDRGHVVTSGYRNLGRIVKSMKGRICFPVTPTVRPTSVPQPEALIIYPLDERRSGRDISKSRNPNAKRRGVSFATGPDGRRRGSTLFTGRRYSYVEVPYTRKIDAKNSMTILAWIYHTGNSGPIVNYNRRGWGVHFWMVGRRKLFVRFVSRRRKMTAPVISNKVHFKAWNYVGATYNKRTGVAKLYINSVQVASRRIGKFSLATNYPIRIGAQDGDGRRFKGRIFCVQVYGTALNSKQMRKLSKKCFLKGPPPTTKPTPTKKPTLPQRPPYTCKRRIDLGFLLDVSSSVGGRNIRYVRSFVKQMVRRFVVSSRKTRVGIVVYSSRQTRLISMVQARGRHSVNRILGRIRIMRGRRRTGSALNYAKRYLFTGRPQCGRKRVLILLTSGVSVDRVVRPTKSLVGIGVEIFAACSELIDTLCNRRVDLGFLIDVSSRVGRHNIRSIRLFVKDMVRRFVVSSRQTRVGIVIYSSRQQRILSMTRVRGRGSVYRVLRRIRLLRGQRRTGSALNYAKRYLFVGKPQCGRKRVLIVLTGGVSVDRVVRPTKSLVGIGVEIFAIVTSRGGMRQMYQIATTRQHVTFSSYSSLVAITDRLKNKICVTPKVTVKKGAVALYKLTSATGARDTSRNKNPSAKFVGVRYITGPDRHPKGALYFKGRRNSYVLIPNSASRVGRKNIQSIRMFVKQMVRRFVVSSRQTRVGVVIYSSRQRRLISMVQARGRHSVDRILGRIRIMRGRRRTGSALNYAKRYLFTGRPQCGRKRVLIVLTGGVSADRFVRPTKSLVGVGVEIFVVATQRQGFRQMIQMATSRRHLIISSYTSLVKILNPLVTKICNTPRVTVNRGAVALYPFNGAVLKKDISRNKNPQAVFSGIRYVSGPDNHPKGAIYFSGKVYSHVRIPNTGCLDTEQSITIMMWVYPESSGPLFHYNPGGWGVHLWMTKPNELFVRFVGRKRKRVPHIISRAITPRKWNFITATYDARTGLATLWRSAAPIVQRNVGKLFSGLATNYPVVIGVKPGDRRRFRGRISCVQVFRRALNAAEIRSKMMTCFRRVPTPPVTKPTRPVCHAPLDIGFVIDGSGSIGEKNFQLIIDFVKSFVSSLAISKQEARVGAVVYGSRPKRILGFEENKSVGQVLNKLDHVRYPHGKTKTGKAITYTEEVLFSKTSTSTTRKKELVVITDGKSTDNVQRPAEHLKQKGVEVMSVGVGHSYDKHQLEEISTSTEEVFEVEFSGLQQIISKMLSHACQPATTKPTRPQKPRAIAFYPLNGKTRGRDVGPRRNPSGRPVRVHQASGPDGWPHGSYAFPGRSNSYIYFPNNGGIDARESITILGWVYPEKSGPIFHYGPRHWGVHVWFLAPNILFARFSRRSGRKVPHIMSRRLKPRKWSYFGATYDHKTGLATLWINSQPVAQRNIGVIRLATNYPAVMGKKYGDKRYFKGRISCVHVFDVALTGPEIKKLTRVCIKGIPVPTRPPPKLPHIVAIFPLDKLHGGTDVTKHSPPGRLVNTRPAPGPDGRVDGSTQFLGEPSSYIEIPNRGKLDARRSMTILAWVYHEGKSGPIFNYDIGGFGVHLWMTRPRVLFVRFVRRDKRFTQSISSDRRPLAYRAWNYIGATYDYNRGIATLWVGSRPVARRKIGRFELATNYPIRIGARKGDRRYFRGRLFCIQVYSAALNERQIRHAQRRCFKVRPTTPTARPTKRPTPRTDECTLPIDLGFLVDGSGSIVRRGKQNFERLINFIRSFVSFFKISSRHTRVGMVIYGSRPYRIFRLNRYRTKRSVLRAIGRVRYPGGGTMTGKALRSILRNLFRGRTPKTRKRVLILLTDGISQDSVKGPALGLKKAGAEVFTIAVGKSYRRQQLRQIASDGSHIIKASFSQLPTLMVGLKTRICIIKPTNPSPPPTPKPPPAPPICRRRVDLSFLIDVSSQVRRTNIRYIRQFVKVLVKSFVVSPRQTRVSIAIYSSRTKRLISLTGARSRASVLRVLRRIRIKRGRRQTGKALNYAKRYLFTGKPQCGRKRVLVVLTSGVSVDRVVRPTKSLVSIGVEIFVVTTQRRGFRQIIQMATSRQHIIMTSYRSLIRVVARVSKKICVSPRVIVKKGAVAWYKLTSATGPRDISRNRNPAAKFVGVRYTYGPDRHPKGALYFKGRRNSYVLIPNSGCLDTRSSITIVGWVYPESSGPIFHFNP</sequence>
<protein>
    <submittedName>
        <fullName evidence="5">Uncharacterized protein LOC116294019</fullName>
    </submittedName>
</protein>
<feature type="domain" description="VWFA" evidence="3">
    <location>
        <begin position="2718"/>
        <end position="2885"/>
    </location>
</feature>
<feature type="compositionally biased region" description="Polar residues" evidence="1">
    <location>
        <begin position="435"/>
        <end position="449"/>
    </location>
</feature>
<dbReference type="RefSeq" id="XP_031557394.1">
    <property type="nucleotide sequence ID" value="XM_031701534.1"/>
</dbReference>
<keyword evidence="4" id="KW-1185">Reference proteome</keyword>
<feature type="domain" description="VWFA" evidence="3">
    <location>
        <begin position="2339"/>
        <end position="2470"/>
    </location>
</feature>
<feature type="domain" description="VWFA" evidence="3">
    <location>
        <begin position="2485"/>
        <end position="2652"/>
    </location>
</feature>
<feature type="region of interest" description="Disordered" evidence="1">
    <location>
        <begin position="397"/>
        <end position="646"/>
    </location>
</feature>
<dbReference type="PRINTS" id="PR00453">
    <property type="entry name" value="VWFADOMAIN"/>
</dbReference>
<feature type="region of interest" description="Disordered" evidence="1">
    <location>
        <begin position="3550"/>
        <end position="3571"/>
    </location>
</feature>
<evidence type="ECO:0000256" key="2">
    <source>
        <dbReference type="SAM" id="SignalP"/>
    </source>
</evidence>
<feature type="non-terminal residue" evidence="5">
    <location>
        <position position="4238"/>
    </location>
</feature>
<feature type="compositionally biased region" description="Polar residues" evidence="1">
    <location>
        <begin position="724"/>
        <end position="738"/>
    </location>
</feature>
<feature type="region of interest" description="Disordered" evidence="1">
    <location>
        <begin position="711"/>
        <end position="764"/>
    </location>
</feature>
<dbReference type="GeneID" id="116294019"/>
<feature type="compositionally biased region" description="Basic and acidic residues" evidence="1">
    <location>
        <begin position="397"/>
        <end position="407"/>
    </location>
</feature>
<feature type="compositionally biased region" description="Polar residues" evidence="1">
    <location>
        <begin position="294"/>
        <end position="304"/>
    </location>
</feature>
<evidence type="ECO:0000259" key="3">
    <source>
        <dbReference type="PROSITE" id="PS50234"/>
    </source>
</evidence>
<dbReference type="PANTHER" id="PTHR47635:SF2">
    <property type="entry name" value="LAMG-LIKE JELLYROLL FOLD DOMAIN-CONTAINING PROTEIN"/>
    <property type="match status" value="1"/>
</dbReference>
<feature type="domain" description="VWFA" evidence="3">
    <location>
        <begin position="800"/>
        <end position="978"/>
    </location>
</feature>
<reference evidence="5" key="1">
    <citation type="submission" date="2025-08" db="UniProtKB">
        <authorList>
            <consortium name="RefSeq"/>
        </authorList>
    </citation>
    <scope>IDENTIFICATION</scope>
    <source>
        <tissue evidence="5">Tentacle</tissue>
    </source>
</reference>
<dbReference type="FunCoup" id="A0A6P8HLZ1">
    <property type="interactions" value="318"/>
</dbReference>
<dbReference type="Gene3D" id="3.40.50.410">
    <property type="entry name" value="von Willebrand factor, type A domain"/>
    <property type="match status" value="8"/>
</dbReference>
<gene>
    <name evidence="5" type="primary">LOC116294019</name>
</gene>
<dbReference type="InterPro" id="IPR002035">
    <property type="entry name" value="VWF_A"/>
</dbReference>
<dbReference type="InterPro" id="IPR036465">
    <property type="entry name" value="vWFA_dom_sf"/>
</dbReference>
<feature type="region of interest" description="Disordered" evidence="1">
    <location>
        <begin position="2307"/>
        <end position="2330"/>
    </location>
</feature>
<dbReference type="InParanoid" id="A0A6P8HLZ1"/>
<dbReference type="Pfam" id="PF00092">
    <property type="entry name" value="VWA"/>
    <property type="match status" value="8"/>
</dbReference>
<feature type="compositionally biased region" description="Basic and acidic residues" evidence="1">
    <location>
        <begin position="451"/>
        <end position="472"/>
    </location>
</feature>
<dbReference type="Pfam" id="PF13385">
    <property type="entry name" value="Laminin_G_3"/>
    <property type="match status" value="8"/>
</dbReference>
<dbReference type="SUPFAM" id="SSF49899">
    <property type="entry name" value="Concanavalin A-like lectins/glucanases"/>
    <property type="match status" value="9"/>
</dbReference>
<evidence type="ECO:0000256" key="1">
    <source>
        <dbReference type="SAM" id="MobiDB-lite"/>
    </source>
</evidence>
<organism evidence="4 5">
    <name type="scientific">Actinia tenebrosa</name>
    <name type="common">Australian red waratah sea anemone</name>
    <dbReference type="NCBI Taxonomy" id="6105"/>
    <lineage>
        <taxon>Eukaryota</taxon>
        <taxon>Metazoa</taxon>
        <taxon>Cnidaria</taxon>
        <taxon>Anthozoa</taxon>
        <taxon>Hexacorallia</taxon>
        <taxon>Actiniaria</taxon>
        <taxon>Actiniidae</taxon>
        <taxon>Actinia</taxon>
    </lineage>
</organism>
<feature type="compositionally biased region" description="Basic and acidic residues" evidence="1">
    <location>
        <begin position="625"/>
        <end position="639"/>
    </location>
</feature>
<feature type="region of interest" description="Disordered" evidence="1">
    <location>
        <begin position="3323"/>
        <end position="3355"/>
    </location>
</feature>
<dbReference type="InterPro" id="IPR013320">
    <property type="entry name" value="ConA-like_dom_sf"/>
</dbReference>
<feature type="signal peptide" evidence="2">
    <location>
        <begin position="1"/>
        <end position="20"/>
    </location>
</feature>
<feature type="domain" description="VWFA" evidence="3">
    <location>
        <begin position="1910"/>
        <end position="2082"/>
    </location>
</feature>
<name>A0A6P8HLZ1_ACTTE</name>
<feature type="compositionally biased region" description="Basic and acidic residues" evidence="1">
    <location>
        <begin position="551"/>
        <end position="580"/>
    </location>
</feature>
<evidence type="ECO:0000313" key="4">
    <source>
        <dbReference type="Proteomes" id="UP000515163"/>
    </source>
</evidence>
<dbReference type="KEGG" id="aten:116294019"/>
<feature type="region of interest" description="Disordered" evidence="1">
    <location>
        <begin position="2116"/>
        <end position="2139"/>
    </location>
</feature>
<dbReference type="OrthoDB" id="5988949at2759"/>
<dbReference type="SMART" id="SM00327">
    <property type="entry name" value="VWA"/>
    <property type="match status" value="8"/>
</dbReference>
<dbReference type="CDD" id="cd01472">
    <property type="entry name" value="vWA_collagen"/>
    <property type="match status" value="2"/>
</dbReference>
<dbReference type="PANTHER" id="PTHR47635">
    <property type="entry name" value="CUB DOMAIN-CONTAINING PROTEIN"/>
    <property type="match status" value="1"/>
</dbReference>
<proteinExistence type="predicted"/>
<dbReference type="SUPFAM" id="SSF53300">
    <property type="entry name" value="vWA-like"/>
    <property type="match status" value="8"/>
</dbReference>